<evidence type="ECO:0000313" key="2">
    <source>
        <dbReference type="EMBL" id="MBA9056575.1"/>
    </source>
</evidence>
<reference evidence="2 3" key="1">
    <citation type="submission" date="2020-08" db="EMBL/GenBank/DDBJ databases">
        <title>Sequencing the genomes of 1000 actinobacteria strains.</title>
        <authorList>
            <person name="Klenk H.-P."/>
        </authorList>
    </citation>
    <scope>NUCLEOTIDE SEQUENCE [LARGE SCALE GENOMIC DNA]</scope>
    <source>
        <strain evidence="2 3">DSM 41827</strain>
    </source>
</reference>
<evidence type="ECO:0000313" key="3">
    <source>
        <dbReference type="Proteomes" id="UP000577386"/>
    </source>
</evidence>
<keyword evidence="3" id="KW-1185">Reference proteome</keyword>
<evidence type="ECO:0000256" key="1">
    <source>
        <dbReference type="SAM" id="MobiDB-lite"/>
    </source>
</evidence>
<dbReference type="EMBL" id="JACJIJ010000002">
    <property type="protein sequence ID" value="MBA9056575.1"/>
    <property type="molecule type" value="Genomic_DNA"/>
</dbReference>
<protein>
    <submittedName>
        <fullName evidence="2">Uncharacterized protein</fullName>
    </submittedName>
</protein>
<name>A0A7W3NTR8_STRMR</name>
<dbReference type="AlphaFoldDB" id="A0A7W3NTR8"/>
<dbReference type="GeneID" id="93977041"/>
<sequence length="149" mass="15782">MLQRPAGILLALAGEGFSGRGPRPQSPASDPQQSATITRNVRGIDGTLNAVTNASGGTVLQLTGLQGDAMVQLPLDTAKAPLALSFDEYGNPESGTAATRSGWLGGEQRSTDTATGAILYRRRYCVGIWVAYAHPKTPNIYCYKHGFCR</sequence>
<comment type="caution">
    <text evidence="2">The sequence shown here is derived from an EMBL/GenBank/DDBJ whole genome shotgun (WGS) entry which is preliminary data.</text>
</comment>
<feature type="region of interest" description="Disordered" evidence="1">
    <location>
        <begin position="14"/>
        <end position="35"/>
    </location>
</feature>
<proteinExistence type="predicted"/>
<feature type="compositionally biased region" description="Polar residues" evidence="1">
    <location>
        <begin position="26"/>
        <end position="35"/>
    </location>
</feature>
<gene>
    <name evidence="2" type="ORF">HDA42_005753</name>
</gene>
<organism evidence="2 3">
    <name type="scientific">Streptomyces murinus</name>
    <dbReference type="NCBI Taxonomy" id="33900"/>
    <lineage>
        <taxon>Bacteria</taxon>
        <taxon>Bacillati</taxon>
        <taxon>Actinomycetota</taxon>
        <taxon>Actinomycetes</taxon>
        <taxon>Kitasatosporales</taxon>
        <taxon>Streptomycetaceae</taxon>
        <taxon>Streptomyces</taxon>
    </lineage>
</organism>
<dbReference type="Proteomes" id="UP000577386">
    <property type="component" value="Unassembled WGS sequence"/>
</dbReference>
<accession>A0A7W3NTR8</accession>
<dbReference type="RefSeq" id="WP_182776940.1">
    <property type="nucleotide sequence ID" value="NZ_BAAAHW010000001.1"/>
</dbReference>